<dbReference type="Pfam" id="PF18029">
    <property type="entry name" value="Glyoxalase_6"/>
    <property type="match status" value="1"/>
</dbReference>
<name>A0ABZ1RTN8_9ACTN</name>
<dbReference type="PROSITE" id="PS51819">
    <property type="entry name" value="VOC"/>
    <property type="match status" value="1"/>
</dbReference>
<accession>A0ABZ1RTN8</accession>
<organism evidence="2 3">
    <name type="scientific">Streptomyces goshikiensis</name>
    <dbReference type="NCBI Taxonomy" id="1942"/>
    <lineage>
        <taxon>Bacteria</taxon>
        <taxon>Bacillati</taxon>
        <taxon>Actinomycetota</taxon>
        <taxon>Actinomycetes</taxon>
        <taxon>Kitasatosporales</taxon>
        <taxon>Streptomycetaceae</taxon>
        <taxon>Streptomyces</taxon>
    </lineage>
</organism>
<gene>
    <name evidence="2" type="ORF">OHU17_31500</name>
</gene>
<sequence length="139" mass="14762">MTVPKTSFLVLDCAEPEALARFYAEFLDAAAGRSSADPDLFLVTSATGVLVGIRRDPGQAPPSWPRPEDSQQAHLHVLVAPDRLDQAEREAVALGARPVGAGQDGTRLDDRTDVRRLTDPAGHAFLLVSAAEGPGIRPV</sequence>
<dbReference type="CDD" id="cd06587">
    <property type="entry name" value="VOC"/>
    <property type="match status" value="1"/>
</dbReference>
<reference evidence="2" key="1">
    <citation type="submission" date="2022-10" db="EMBL/GenBank/DDBJ databases">
        <title>The complete genomes of actinobacterial strains from the NBC collection.</title>
        <authorList>
            <person name="Joergensen T.S."/>
            <person name="Alvarez Arevalo M."/>
            <person name="Sterndorff E.B."/>
            <person name="Faurdal D."/>
            <person name="Vuksanovic O."/>
            <person name="Mourched A.-S."/>
            <person name="Charusanti P."/>
            <person name="Shaw S."/>
            <person name="Blin K."/>
            <person name="Weber T."/>
        </authorList>
    </citation>
    <scope>NUCLEOTIDE SEQUENCE</scope>
    <source>
        <strain evidence="2">NBC_00283</strain>
    </source>
</reference>
<proteinExistence type="predicted"/>
<dbReference type="PANTHER" id="PTHR35908">
    <property type="entry name" value="HYPOTHETICAL FUSION PROTEIN"/>
    <property type="match status" value="1"/>
</dbReference>
<evidence type="ECO:0000259" key="1">
    <source>
        <dbReference type="PROSITE" id="PS51819"/>
    </source>
</evidence>
<protein>
    <submittedName>
        <fullName evidence="2">VOC family protein</fullName>
    </submittedName>
</protein>
<dbReference type="GeneID" id="91407983"/>
<dbReference type="PANTHER" id="PTHR35908:SF1">
    <property type="entry name" value="CONSERVED PROTEIN"/>
    <property type="match status" value="1"/>
</dbReference>
<evidence type="ECO:0000313" key="2">
    <source>
        <dbReference type="EMBL" id="WUO49998.1"/>
    </source>
</evidence>
<keyword evidence="3" id="KW-1185">Reference proteome</keyword>
<dbReference type="Proteomes" id="UP001432075">
    <property type="component" value="Chromosome"/>
</dbReference>
<dbReference type="InterPro" id="IPR037523">
    <property type="entry name" value="VOC_core"/>
</dbReference>
<dbReference type="SUPFAM" id="SSF54593">
    <property type="entry name" value="Glyoxalase/Bleomycin resistance protein/Dihydroxybiphenyl dioxygenase"/>
    <property type="match status" value="1"/>
</dbReference>
<evidence type="ECO:0000313" key="3">
    <source>
        <dbReference type="Proteomes" id="UP001432075"/>
    </source>
</evidence>
<dbReference type="InterPro" id="IPR029068">
    <property type="entry name" value="Glyas_Bleomycin-R_OHBP_Dase"/>
</dbReference>
<dbReference type="InterPro" id="IPR041581">
    <property type="entry name" value="Glyoxalase_6"/>
</dbReference>
<feature type="domain" description="VOC" evidence="1">
    <location>
        <begin position="5"/>
        <end position="130"/>
    </location>
</feature>
<dbReference type="EMBL" id="CP108057">
    <property type="protein sequence ID" value="WUO49998.1"/>
    <property type="molecule type" value="Genomic_DNA"/>
</dbReference>
<dbReference type="Gene3D" id="3.10.180.10">
    <property type="entry name" value="2,3-Dihydroxybiphenyl 1,2-Dioxygenase, domain 1"/>
    <property type="match status" value="1"/>
</dbReference>
<dbReference type="RefSeq" id="WP_008743468.1">
    <property type="nucleotide sequence ID" value="NZ_BMVE01000007.1"/>
</dbReference>